<dbReference type="Proteomes" id="UP001366060">
    <property type="component" value="Unassembled WGS sequence"/>
</dbReference>
<evidence type="ECO:0000256" key="8">
    <source>
        <dbReference type="ARBA" id="ARBA00037998"/>
    </source>
</evidence>
<protein>
    <recommendedName>
        <fullName evidence="12">Branched-chain amino acid ABC transporter permease</fullName>
    </recommendedName>
</protein>
<keyword evidence="3" id="KW-1003">Cell membrane</keyword>
<dbReference type="EMBL" id="JBAKBA010000023">
    <property type="protein sequence ID" value="MEL0659656.1"/>
    <property type="molecule type" value="Genomic_DNA"/>
</dbReference>
<accession>A0ABU9HCT7</accession>
<feature type="transmembrane region" description="Helical" evidence="9">
    <location>
        <begin position="20"/>
        <end position="40"/>
    </location>
</feature>
<dbReference type="Pfam" id="PF02653">
    <property type="entry name" value="BPD_transp_2"/>
    <property type="match status" value="1"/>
</dbReference>
<evidence type="ECO:0008006" key="12">
    <source>
        <dbReference type="Google" id="ProtNLM"/>
    </source>
</evidence>
<feature type="transmembrane region" description="Helical" evidence="9">
    <location>
        <begin position="60"/>
        <end position="85"/>
    </location>
</feature>
<proteinExistence type="inferred from homology"/>
<keyword evidence="5" id="KW-0029">Amino-acid transport</keyword>
<dbReference type="InterPro" id="IPR001851">
    <property type="entry name" value="ABC_transp_permease"/>
</dbReference>
<evidence type="ECO:0000256" key="3">
    <source>
        <dbReference type="ARBA" id="ARBA00022475"/>
    </source>
</evidence>
<keyword evidence="7 9" id="KW-0472">Membrane</keyword>
<feature type="transmembrane region" description="Helical" evidence="9">
    <location>
        <begin position="256"/>
        <end position="277"/>
    </location>
</feature>
<keyword evidence="2" id="KW-0813">Transport</keyword>
<dbReference type="InterPro" id="IPR052157">
    <property type="entry name" value="BCAA_transport_permease"/>
</dbReference>
<keyword evidence="6 9" id="KW-1133">Transmembrane helix</keyword>
<sequence length="289" mass="30726">MELDYLATILLSSLSSASILLIAAMGLAVVFGLMGVINLAHSEFLMIGAYAALTVTKAGVPYILSIPIAVMITMSIGAIVEMLIVRRLYGRLFDTMLATWGLSMFFMQLVVVIFGTSTVSVATIPQFNVSIGEYSLDGYRLLMILVAALMFLFVYLLMTKTVYGMKARASIQQPEMAQAIGIDSNRVNTLTFSIGCGLAGFAGAILLPLVPATPTMGLAFAVKSFLAVVVAGPVALTGTVLTTLGLSGGSSITASFLSSVIGEVFFFLITALLLWLYPCGISAKWRRKL</sequence>
<keyword evidence="4 9" id="KW-0812">Transmembrane</keyword>
<evidence type="ECO:0000256" key="2">
    <source>
        <dbReference type="ARBA" id="ARBA00022448"/>
    </source>
</evidence>
<evidence type="ECO:0000256" key="7">
    <source>
        <dbReference type="ARBA" id="ARBA00023136"/>
    </source>
</evidence>
<feature type="transmembrane region" description="Helical" evidence="9">
    <location>
        <begin position="97"/>
        <end position="119"/>
    </location>
</feature>
<dbReference type="PANTHER" id="PTHR11795:SF447">
    <property type="entry name" value="ABC TRANSPORTER PERMEASE PROTEIN"/>
    <property type="match status" value="1"/>
</dbReference>
<comment type="similarity">
    <text evidence="8">Belongs to the binding-protein-dependent transport system permease family. LivHM subfamily.</text>
</comment>
<comment type="subcellular location">
    <subcellularLocation>
        <location evidence="1">Cell inner membrane</location>
        <topology evidence="1">Multi-pass membrane protein</topology>
    </subcellularLocation>
</comment>
<dbReference type="RefSeq" id="WP_341628192.1">
    <property type="nucleotide sequence ID" value="NZ_JBAKBA010000023.1"/>
</dbReference>
<organism evidence="10 11">
    <name type="scientific">Psychromonas arctica</name>
    <dbReference type="NCBI Taxonomy" id="168275"/>
    <lineage>
        <taxon>Bacteria</taxon>
        <taxon>Pseudomonadati</taxon>
        <taxon>Pseudomonadota</taxon>
        <taxon>Gammaproteobacteria</taxon>
        <taxon>Alteromonadales</taxon>
        <taxon>Psychromonadaceae</taxon>
        <taxon>Psychromonas</taxon>
    </lineage>
</organism>
<evidence type="ECO:0000313" key="10">
    <source>
        <dbReference type="EMBL" id="MEL0659656.1"/>
    </source>
</evidence>
<feature type="transmembrane region" description="Helical" evidence="9">
    <location>
        <begin position="139"/>
        <end position="158"/>
    </location>
</feature>
<evidence type="ECO:0000256" key="5">
    <source>
        <dbReference type="ARBA" id="ARBA00022970"/>
    </source>
</evidence>
<dbReference type="PANTHER" id="PTHR11795">
    <property type="entry name" value="BRANCHED-CHAIN AMINO ACID TRANSPORT SYSTEM PERMEASE PROTEIN LIVH"/>
    <property type="match status" value="1"/>
</dbReference>
<keyword evidence="11" id="KW-1185">Reference proteome</keyword>
<evidence type="ECO:0000313" key="11">
    <source>
        <dbReference type="Proteomes" id="UP001366060"/>
    </source>
</evidence>
<feature type="transmembrane region" description="Helical" evidence="9">
    <location>
        <begin position="216"/>
        <end position="244"/>
    </location>
</feature>
<comment type="caution">
    <text evidence="10">The sequence shown here is derived from an EMBL/GenBank/DDBJ whole genome shotgun (WGS) entry which is preliminary data.</text>
</comment>
<reference evidence="10 11" key="1">
    <citation type="submission" date="2024-02" db="EMBL/GenBank/DDBJ databases">
        <title>Bacteria isolated from the canopy kelp, Nereocystis luetkeana.</title>
        <authorList>
            <person name="Pfister C.A."/>
            <person name="Younker I.T."/>
            <person name="Light S.H."/>
        </authorList>
    </citation>
    <scope>NUCLEOTIDE SEQUENCE [LARGE SCALE GENOMIC DNA]</scope>
    <source>
        <strain evidence="10 11">TI.2.07</strain>
    </source>
</reference>
<evidence type="ECO:0000256" key="6">
    <source>
        <dbReference type="ARBA" id="ARBA00022989"/>
    </source>
</evidence>
<evidence type="ECO:0000256" key="4">
    <source>
        <dbReference type="ARBA" id="ARBA00022692"/>
    </source>
</evidence>
<gene>
    <name evidence="10" type="ORF">V6255_10950</name>
</gene>
<evidence type="ECO:0000256" key="9">
    <source>
        <dbReference type="SAM" id="Phobius"/>
    </source>
</evidence>
<feature type="transmembrane region" description="Helical" evidence="9">
    <location>
        <begin position="190"/>
        <end position="210"/>
    </location>
</feature>
<evidence type="ECO:0000256" key="1">
    <source>
        <dbReference type="ARBA" id="ARBA00004429"/>
    </source>
</evidence>
<dbReference type="CDD" id="cd06582">
    <property type="entry name" value="TM_PBP1_LivH_like"/>
    <property type="match status" value="1"/>
</dbReference>
<name>A0ABU9HCT7_9GAMM</name>